<feature type="region of interest" description="Disordered" evidence="1">
    <location>
        <begin position="94"/>
        <end position="116"/>
    </location>
</feature>
<sequence>MPDSAIFLLHRGRAAYLAADRPTVLSGSTYAGAPAANSPGRPAVLFVRLLLMRPEQVRGGHAQHVLTQVAQQTAQRVVASSRLGFIEETDPDRREIEEVGEQPTRSRLPGRGRYAPSRNDMFLRISGGLGGCLLNRHVLVIYRRRPPFNDRSRPPLHHGQRGNRDPASPLVASKAHRFS</sequence>
<reference evidence="2" key="1">
    <citation type="submission" date="2023-07" db="EMBL/GenBank/DDBJ databases">
        <title>Sequencing the genomes of 1000 actinobacteria strains.</title>
        <authorList>
            <person name="Klenk H.-P."/>
        </authorList>
    </citation>
    <scope>NUCLEOTIDE SEQUENCE</scope>
    <source>
        <strain evidence="2">DSM 45977</strain>
    </source>
</reference>
<gene>
    <name evidence="2" type="ORF">JOF55_001624</name>
</gene>
<name>A0AAE3ZAQ9_9ACTN</name>
<organism evidence="2 3">
    <name type="scientific">Haloactinomyces albus</name>
    <dbReference type="NCBI Taxonomy" id="1352928"/>
    <lineage>
        <taxon>Bacteria</taxon>
        <taxon>Bacillati</taxon>
        <taxon>Actinomycetota</taxon>
        <taxon>Actinomycetes</taxon>
        <taxon>Actinopolysporales</taxon>
        <taxon>Actinopolysporaceae</taxon>
        <taxon>Haloactinomyces</taxon>
    </lineage>
</organism>
<feature type="region of interest" description="Disordered" evidence="1">
    <location>
        <begin position="146"/>
        <end position="179"/>
    </location>
</feature>
<dbReference type="Proteomes" id="UP001180845">
    <property type="component" value="Unassembled WGS sequence"/>
</dbReference>
<dbReference type="AlphaFoldDB" id="A0AAE3ZAQ9"/>
<accession>A0AAE3ZAQ9</accession>
<protein>
    <submittedName>
        <fullName evidence="2">Uncharacterized protein</fullName>
    </submittedName>
</protein>
<dbReference type="EMBL" id="JAVDXW010000001">
    <property type="protein sequence ID" value="MDR7301443.1"/>
    <property type="molecule type" value="Genomic_DNA"/>
</dbReference>
<evidence type="ECO:0000256" key="1">
    <source>
        <dbReference type="SAM" id="MobiDB-lite"/>
    </source>
</evidence>
<comment type="caution">
    <text evidence="2">The sequence shown here is derived from an EMBL/GenBank/DDBJ whole genome shotgun (WGS) entry which is preliminary data.</text>
</comment>
<proteinExistence type="predicted"/>
<evidence type="ECO:0000313" key="3">
    <source>
        <dbReference type="Proteomes" id="UP001180845"/>
    </source>
</evidence>
<keyword evidence="3" id="KW-1185">Reference proteome</keyword>
<evidence type="ECO:0000313" key="2">
    <source>
        <dbReference type="EMBL" id="MDR7301443.1"/>
    </source>
</evidence>
<dbReference type="RefSeq" id="WP_310271939.1">
    <property type="nucleotide sequence ID" value="NZ_JAVDXW010000001.1"/>
</dbReference>